<feature type="binding site" evidence="6">
    <location>
        <position position="143"/>
    </location>
    <ligand>
        <name>NAD(+)</name>
        <dbReference type="ChEBI" id="CHEBI:57540"/>
    </ligand>
</feature>
<dbReference type="GO" id="GO:0046872">
    <property type="term" value="F:metal ion binding"/>
    <property type="evidence" value="ECO:0007669"/>
    <property type="project" value="UniProtKB-UniRule"/>
</dbReference>
<feature type="binding site" evidence="6">
    <location>
        <begin position="117"/>
        <end position="118"/>
    </location>
    <ligand>
        <name>NAD(+)</name>
        <dbReference type="ChEBI" id="CHEBI:57540"/>
    </ligand>
</feature>
<comment type="caution">
    <text evidence="6">Lacks conserved residue(s) required for the propagation of feature annotation.</text>
</comment>
<name>A0A412PHC6_9FIRM</name>
<dbReference type="PANTHER" id="PTHR20275:SF0">
    <property type="entry name" value="NAD KINASE"/>
    <property type="match status" value="1"/>
</dbReference>
<evidence type="ECO:0000256" key="2">
    <source>
        <dbReference type="ARBA" id="ARBA00022777"/>
    </source>
</evidence>
<accession>A0A412PHC6</accession>
<dbReference type="PANTHER" id="PTHR20275">
    <property type="entry name" value="NAD KINASE"/>
    <property type="match status" value="1"/>
</dbReference>
<evidence type="ECO:0000313" key="7">
    <source>
        <dbReference type="EMBL" id="RGT57569.1"/>
    </source>
</evidence>
<organism evidence="7 8">
    <name type="scientific">Solobacterium moorei</name>
    <dbReference type="NCBI Taxonomy" id="102148"/>
    <lineage>
        <taxon>Bacteria</taxon>
        <taxon>Bacillati</taxon>
        <taxon>Bacillota</taxon>
        <taxon>Erysipelotrichia</taxon>
        <taxon>Erysipelotrichales</taxon>
        <taxon>Erysipelotrichaceae</taxon>
        <taxon>Solobacterium</taxon>
    </lineage>
</organism>
<dbReference type="GO" id="GO:0051287">
    <property type="term" value="F:NAD binding"/>
    <property type="evidence" value="ECO:0007669"/>
    <property type="project" value="UniProtKB-ARBA"/>
</dbReference>
<dbReference type="InterPro" id="IPR017438">
    <property type="entry name" value="ATP-NAD_kinase_N"/>
</dbReference>
<dbReference type="AlphaFoldDB" id="A0A412PHC6"/>
<keyword evidence="1 6" id="KW-0808">Transferase</keyword>
<comment type="cofactor">
    <cofactor evidence="6">
        <name>a divalent metal cation</name>
        <dbReference type="ChEBI" id="CHEBI:60240"/>
    </cofactor>
</comment>
<sequence>MEKFAIITRFDDQSKQIGDKIKQVLLSHQYEYNQENPDTVFVVGGDGTYIKAIHEYMELIPDVKFLGLHTGTLGFFTDYHDNEVDELLEMYLSEKYEISEYPLLVTEVNGNIYHAVNEIRVENIARTQILDVHLSDEYLETFRGTGMCVCTQLGSTAYNRSLGGAVIQDGLDLIELSEIAGIHHSKSRSLYAPIVLSKDTTVKLSSESFEKAILGVDSDVYPIDDIKEFEIRVCDQKRVRMIKGKKISYFKKLNSLF</sequence>
<keyword evidence="2 6" id="KW-0418">Kinase</keyword>
<dbReference type="Pfam" id="PF20143">
    <property type="entry name" value="NAD_kinase_C"/>
    <property type="match status" value="1"/>
</dbReference>
<dbReference type="GO" id="GO:0005737">
    <property type="term" value="C:cytoplasm"/>
    <property type="evidence" value="ECO:0007669"/>
    <property type="project" value="UniProtKB-SubCell"/>
</dbReference>
<feature type="binding site" evidence="6">
    <location>
        <begin position="46"/>
        <end position="47"/>
    </location>
    <ligand>
        <name>NAD(+)</name>
        <dbReference type="ChEBI" id="CHEBI:57540"/>
    </ligand>
</feature>
<dbReference type="GO" id="GO:0019674">
    <property type="term" value="P:NAD+ metabolic process"/>
    <property type="evidence" value="ECO:0007669"/>
    <property type="project" value="InterPro"/>
</dbReference>
<comment type="subcellular location">
    <subcellularLocation>
        <location evidence="6">Cytoplasm</location>
    </subcellularLocation>
</comment>
<gene>
    <name evidence="6" type="primary">nadK</name>
    <name evidence="7" type="ORF">DWX20_00530</name>
</gene>
<dbReference type="GO" id="GO:0006741">
    <property type="term" value="P:NADP+ biosynthetic process"/>
    <property type="evidence" value="ECO:0007669"/>
    <property type="project" value="UniProtKB-UniRule"/>
</dbReference>
<evidence type="ECO:0000256" key="5">
    <source>
        <dbReference type="ARBA" id="ARBA00047925"/>
    </source>
</evidence>
<dbReference type="Proteomes" id="UP000284731">
    <property type="component" value="Unassembled WGS sequence"/>
</dbReference>
<dbReference type="HAMAP" id="MF_00361">
    <property type="entry name" value="NAD_kinase"/>
    <property type="match status" value="1"/>
</dbReference>
<keyword evidence="6" id="KW-0547">Nucleotide-binding</keyword>
<dbReference type="RefSeq" id="WP_118764083.1">
    <property type="nucleotide sequence ID" value="NZ_CABJCF010000001.1"/>
</dbReference>
<dbReference type="InterPro" id="IPR016064">
    <property type="entry name" value="NAD/diacylglycerol_kinase_sf"/>
</dbReference>
<keyword evidence="3 6" id="KW-0521">NADP</keyword>
<dbReference type="Pfam" id="PF01513">
    <property type="entry name" value="NAD_kinase"/>
    <property type="match status" value="1"/>
</dbReference>
<reference evidence="7 8" key="1">
    <citation type="submission" date="2018-08" db="EMBL/GenBank/DDBJ databases">
        <title>A genome reference for cultivated species of the human gut microbiota.</title>
        <authorList>
            <person name="Zou Y."/>
            <person name="Xue W."/>
            <person name="Luo G."/>
        </authorList>
    </citation>
    <scope>NUCLEOTIDE SEQUENCE [LARGE SCALE GENOMIC DNA]</scope>
    <source>
        <strain evidence="7 8">AF18-46</strain>
    </source>
</reference>
<keyword evidence="6" id="KW-0067">ATP-binding</keyword>
<comment type="function">
    <text evidence="6">Involved in the regulation of the intracellular balance of NAD and NADP, and is a key enzyme in the biosynthesis of NADP. Catalyzes specifically the phosphorylation on 2'-hydroxyl of the adenosine moiety of NAD to yield NADP.</text>
</comment>
<keyword evidence="4 6" id="KW-0520">NAD</keyword>
<keyword evidence="6" id="KW-0963">Cytoplasm</keyword>
<evidence type="ECO:0000313" key="8">
    <source>
        <dbReference type="Proteomes" id="UP000284731"/>
    </source>
</evidence>
<dbReference type="GO" id="GO:0005524">
    <property type="term" value="F:ATP binding"/>
    <property type="evidence" value="ECO:0007669"/>
    <property type="project" value="UniProtKB-KW"/>
</dbReference>
<dbReference type="Gene3D" id="2.60.200.30">
    <property type="entry name" value="Probable inorganic polyphosphate/atp-NAD kinase, domain 2"/>
    <property type="match status" value="1"/>
</dbReference>
<dbReference type="EC" id="2.7.1.23" evidence="6"/>
<feature type="binding site" evidence="6">
    <location>
        <position position="180"/>
    </location>
    <ligand>
        <name>NAD(+)</name>
        <dbReference type="ChEBI" id="CHEBI:57540"/>
    </ligand>
</feature>
<protein>
    <recommendedName>
        <fullName evidence="6">NAD kinase</fullName>
        <ecNumber evidence="6">2.7.1.23</ecNumber>
    </recommendedName>
    <alternativeName>
        <fullName evidence="6">ATP-dependent NAD kinase</fullName>
    </alternativeName>
</protein>
<feature type="binding site" evidence="6">
    <location>
        <position position="51"/>
    </location>
    <ligand>
        <name>NAD(+)</name>
        <dbReference type="ChEBI" id="CHEBI:57540"/>
    </ligand>
</feature>
<comment type="catalytic activity">
    <reaction evidence="5 6">
        <text>NAD(+) + ATP = ADP + NADP(+) + H(+)</text>
        <dbReference type="Rhea" id="RHEA:18629"/>
        <dbReference type="ChEBI" id="CHEBI:15378"/>
        <dbReference type="ChEBI" id="CHEBI:30616"/>
        <dbReference type="ChEBI" id="CHEBI:57540"/>
        <dbReference type="ChEBI" id="CHEBI:58349"/>
        <dbReference type="ChEBI" id="CHEBI:456216"/>
        <dbReference type="EC" id="2.7.1.23"/>
    </reaction>
</comment>
<proteinExistence type="inferred from homology"/>
<feature type="active site" description="Proton acceptor" evidence="6">
    <location>
        <position position="46"/>
    </location>
</feature>
<dbReference type="GO" id="GO:0003951">
    <property type="term" value="F:NAD+ kinase activity"/>
    <property type="evidence" value="ECO:0007669"/>
    <property type="project" value="UniProtKB-UniRule"/>
</dbReference>
<dbReference type="SUPFAM" id="SSF111331">
    <property type="entry name" value="NAD kinase/diacylglycerol kinase-like"/>
    <property type="match status" value="1"/>
</dbReference>
<dbReference type="InterPro" id="IPR017437">
    <property type="entry name" value="ATP-NAD_kinase_PpnK-typ_C"/>
</dbReference>
<evidence type="ECO:0000256" key="6">
    <source>
        <dbReference type="HAMAP-Rule" id="MF_00361"/>
    </source>
</evidence>
<evidence type="ECO:0000256" key="4">
    <source>
        <dbReference type="ARBA" id="ARBA00023027"/>
    </source>
</evidence>
<dbReference type="Gene3D" id="3.40.50.10330">
    <property type="entry name" value="Probable inorganic polyphosphate/atp-NAD kinase, domain 1"/>
    <property type="match status" value="1"/>
</dbReference>
<evidence type="ECO:0000256" key="3">
    <source>
        <dbReference type="ARBA" id="ARBA00022857"/>
    </source>
</evidence>
<feature type="binding site" evidence="6">
    <location>
        <position position="153"/>
    </location>
    <ligand>
        <name>NAD(+)</name>
        <dbReference type="ChEBI" id="CHEBI:57540"/>
    </ligand>
</feature>
<feature type="binding site" evidence="6">
    <location>
        <begin position="156"/>
        <end position="161"/>
    </location>
    <ligand>
        <name>NAD(+)</name>
        <dbReference type="ChEBI" id="CHEBI:57540"/>
    </ligand>
</feature>
<comment type="caution">
    <text evidence="7">The sequence shown here is derived from an EMBL/GenBank/DDBJ whole genome shotgun (WGS) entry which is preliminary data.</text>
</comment>
<dbReference type="InterPro" id="IPR002504">
    <property type="entry name" value="NADK"/>
</dbReference>
<comment type="similarity">
    <text evidence="6">Belongs to the NAD kinase family.</text>
</comment>
<evidence type="ECO:0000256" key="1">
    <source>
        <dbReference type="ARBA" id="ARBA00022679"/>
    </source>
</evidence>
<dbReference type="EMBL" id="QRWX01000001">
    <property type="protein sequence ID" value="RGT57569.1"/>
    <property type="molecule type" value="Genomic_DNA"/>
</dbReference>